<name>A0ABD3AL90_9GENT</name>
<evidence type="ECO:0000313" key="2">
    <source>
        <dbReference type="Proteomes" id="UP001630127"/>
    </source>
</evidence>
<organism evidence="1 2">
    <name type="scientific">Cinchona calisaya</name>
    <dbReference type="NCBI Taxonomy" id="153742"/>
    <lineage>
        <taxon>Eukaryota</taxon>
        <taxon>Viridiplantae</taxon>
        <taxon>Streptophyta</taxon>
        <taxon>Embryophyta</taxon>
        <taxon>Tracheophyta</taxon>
        <taxon>Spermatophyta</taxon>
        <taxon>Magnoliopsida</taxon>
        <taxon>eudicotyledons</taxon>
        <taxon>Gunneridae</taxon>
        <taxon>Pentapetalae</taxon>
        <taxon>asterids</taxon>
        <taxon>lamiids</taxon>
        <taxon>Gentianales</taxon>
        <taxon>Rubiaceae</taxon>
        <taxon>Cinchonoideae</taxon>
        <taxon>Cinchoneae</taxon>
        <taxon>Cinchona</taxon>
    </lineage>
</organism>
<dbReference type="Proteomes" id="UP001630127">
    <property type="component" value="Unassembled WGS sequence"/>
</dbReference>
<protein>
    <recommendedName>
        <fullName evidence="3">Reverse transcriptase zinc-binding domain-containing protein</fullName>
    </recommendedName>
</protein>
<keyword evidence="2" id="KW-1185">Reference proteome</keyword>
<evidence type="ECO:0000313" key="1">
    <source>
        <dbReference type="EMBL" id="KAL3531945.1"/>
    </source>
</evidence>
<sequence>MIPPKPSQASSLLPVRPSSPVTCTMIPPSRSEPVLSNHRPLTQDVSVLDSATDIVNPSSSCSRCIIRQSEETIDQMLFSCPFTAAV</sequence>
<dbReference type="AlphaFoldDB" id="A0ABD3AL90"/>
<evidence type="ECO:0008006" key="3">
    <source>
        <dbReference type="Google" id="ProtNLM"/>
    </source>
</evidence>
<comment type="caution">
    <text evidence="1">The sequence shown here is derived from an EMBL/GenBank/DDBJ whole genome shotgun (WGS) entry which is preliminary data.</text>
</comment>
<gene>
    <name evidence="1" type="ORF">ACH5RR_005466</name>
</gene>
<reference evidence="1 2" key="1">
    <citation type="submission" date="2024-11" db="EMBL/GenBank/DDBJ databases">
        <title>A near-complete genome assembly of Cinchona calisaya.</title>
        <authorList>
            <person name="Lian D.C."/>
            <person name="Zhao X.W."/>
            <person name="Wei L."/>
        </authorList>
    </citation>
    <scope>NUCLEOTIDE SEQUENCE [LARGE SCALE GENOMIC DNA]</scope>
    <source>
        <tissue evidence="1">Nenye</tissue>
    </source>
</reference>
<proteinExistence type="predicted"/>
<accession>A0ABD3AL90</accession>
<dbReference type="EMBL" id="JBJUIK010000003">
    <property type="protein sequence ID" value="KAL3531945.1"/>
    <property type="molecule type" value="Genomic_DNA"/>
</dbReference>